<evidence type="ECO:0008006" key="3">
    <source>
        <dbReference type="Google" id="ProtNLM"/>
    </source>
</evidence>
<dbReference type="Pfam" id="PF18306">
    <property type="entry name" value="LDcluster4"/>
    <property type="match status" value="1"/>
</dbReference>
<keyword evidence="2" id="KW-1185">Reference proteome</keyword>
<dbReference type="InterPro" id="IPR052341">
    <property type="entry name" value="LOG_family_nucleotidases"/>
</dbReference>
<reference evidence="2" key="1">
    <citation type="journal article" date="2019" name="Int. J. Syst. Evol. Microbiol.">
        <title>The Global Catalogue of Microorganisms (GCM) 10K type strain sequencing project: providing services to taxonomists for standard genome sequencing and annotation.</title>
        <authorList>
            <consortium name="The Broad Institute Genomics Platform"/>
            <consortium name="The Broad Institute Genome Sequencing Center for Infectious Disease"/>
            <person name="Wu L."/>
            <person name="Ma J."/>
        </authorList>
    </citation>
    <scope>NUCLEOTIDE SEQUENCE [LARGE SCALE GENOMIC DNA]</scope>
    <source>
        <strain evidence="2">JCM 4565</strain>
    </source>
</reference>
<gene>
    <name evidence="1" type="ORF">GCM10010319_36130</name>
</gene>
<comment type="caution">
    <text evidence="1">The sequence shown here is derived from an EMBL/GenBank/DDBJ whole genome shotgun (WGS) entry which is preliminary data.</text>
</comment>
<dbReference type="PANTHER" id="PTHR43393">
    <property type="entry name" value="CYTOKININ RIBOSIDE 5'-MONOPHOSPHATE PHOSPHORIBOHYDROLASE"/>
    <property type="match status" value="1"/>
</dbReference>
<protein>
    <recommendedName>
        <fullName evidence="3">DNA transporter</fullName>
    </recommendedName>
</protein>
<proteinExistence type="predicted"/>
<sequence length="191" mass="19995">MTPTPEATGKTAVFFGGVVPASEDEERMAEEIGMALAGAGFTLLHGGYNGLMEAAARGAAAENGQAIAVTLKDKHPEWGDFNPHITGEVHLPDLGARLNHYLARADLVVAMGGGIGTLHELTAAVYYAGNIRPVPVWLAGPTALRLLAFLKRESWLFESPTRPLGFLTPIASAALFAAELAHLSPSAKGKA</sequence>
<organism evidence="1 2">
    <name type="scientific">Streptomyces blastmyceticus</name>
    <dbReference type="NCBI Taxonomy" id="68180"/>
    <lineage>
        <taxon>Bacteria</taxon>
        <taxon>Bacillati</taxon>
        <taxon>Actinomycetota</taxon>
        <taxon>Actinomycetes</taxon>
        <taxon>Kitasatosporales</taxon>
        <taxon>Streptomycetaceae</taxon>
        <taxon>Streptomyces</taxon>
    </lineage>
</organism>
<dbReference type="EMBL" id="BAAABW010000018">
    <property type="protein sequence ID" value="GAA0355711.1"/>
    <property type="molecule type" value="Genomic_DNA"/>
</dbReference>
<name>A0ABP3GXV8_9ACTN</name>
<evidence type="ECO:0000313" key="2">
    <source>
        <dbReference type="Proteomes" id="UP001500063"/>
    </source>
</evidence>
<dbReference type="Proteomes" id="UP001500063">
    <property type="component" value="Unassembled WGS sequence"/>
</dbReference>
<dbReference type="PANTHER" id="PTHR43393:SF3">
    <property type="entry name" value="LYSINE DECARBOXYLASE-LIKE PROTEIN"/>
    <property type="match status" value="1"/>
</dbReference>
<dbReference type="RefSeq" id="WP_344118904.1">
    <property type="nucleotide sequence ID" value="NZ_BAAABW010000018.1"/>
</dbReference>
<accession>A0ABP3GXV8</accession>
<dbReference type="SUPFAM" id="SSF102405">
    <property type="entry name" value="MCP/YpsA-like"/>
    <property type="match status" value="1"/>
</dbReference>
<evidence type="ECO:0000313" key="1">
    <source>
        <dbReference type="EMBL" id="GAA0355711.1"/>
    </source>
</evidence>
<dbReference type="InterPro" id="IPR041164">
    <property type="entry name" value="LDcluster4"/>
</dbReference>
<dbReference type="Gene3D" id="3.40.50.450">
    <property type="match status" value="1"/>
</dbReference>